<accession>A0A933GJ35</accession>
<feature type="non-terminal residue" evidence="1">
    <location>
        <position position="1"/>
    </location>
</feature>
<evidence type="ECO:0000313" key="2">
    <source>
        <dbReference type="Proteomes" id="UP000772181"/>
    </source>
</evidence>
<evidence type="ECO:0000313" key="1">
    <source>
        <dbReference type="EMBL" id="MBI4594768.1"/>
    </source>
</evidence>
<reference evidence="1" key="1">
    <citation type="submission" date="2020-07" db="EMBL/GenBank/DDBJ databases">
        <title>Huge and variable diversity of episymbiotic CPR bacteria and DPANN archaea in groundwater ecosystems.</title>
        <authorList>
            <person name="He C.Y."/>
            <person name="Keren R."/>
            <person name="Whittaker M."/>
            <person name="Farag I.F."/>
            <person name="Doudna J."/>
            <person name="Cate J.H.D."/>
            <person name="Banfield J.F."/>
        </authorList>
    </citation>
    <scope>NUCLEOTIDE SEQUENCE</scope>
    <source>
        <strain evidence="1">NC_groundwater_1482_Ag_S-0.65um_47_24</strain>
    </source>
</reference>
<organism evidence="1 2">
    <name type="scientific">Tectimicrobiota bacterium</name>
    <dbReference type="NCBI Taxonomy" id="2528274"/>
    <lineage>
        <taxon>Bacteria</taxon>
        <taxon>Pseudomonadati</taxon>
        <taxon>Nitrospinota/Tectimicrobiota group</taxon>
        <taxon>Candidatus Tectimicrobiota</taxon>
    </lineage>
</organism>
<dbReference type="EMBL" id="JACQWF010000006">
    <property type="protein sequence ID" value="MBI4594768.1"/>
    <property type="molecule type" value="Genomic_DNA"/>
</dbReference>
<gene>
    <name evidence="1" type="ORF">HY730_00130</name>
</gene>
<dbReference type="AlphaFoldDB" id="A0A933GJ35"/>
<dbReference type="Proteomes" id="UP000772181">
    <property type="component" value="Unassembled WGS sequence"/>
</dbReference>
<comment type="caution">
    <text evidence="1">The sequence shown here is derived from an EMBL/GenBank/DDBJ whole genome shotgun (WGS) entry which is preliminary data.</text>
</comment>
<sequence length="52" mass="5555">LIDPRCVTANGEKFLVGDDAEREGSGLLETRTSDFVTSNAVCSAPHNGLEFD</sequence>
<proteinExistence type="predicted"/>
<name>A0A933GJ35_UNCTE</name>
<protein>
    <submittedName>
        <fullName evidence="1">Uncharacterized protein</fullName>
    </submittedName>
</protein>